<evidence type="ECO:0000256" key="1">
    <source>
        <dbReference type="SAM" id="MobiDB-lite"/>
    </source>
</evidence>
<dbReference type="EMBL" id="BARS01051612">
    <property type="protein sequence ID" value="GAG47059.1"/>
    <property type="molecule type" value="Genomic_DNA"/>
</dbReference>
<sequence length="48" mass="5168">LKEEVPARLPREASQAQLDVAPDRRPCAGLAFARGSPRRGASIPFVLP</sequence>
<evidence type="ECO:0000313" key="2">
    <source>
        <dbReference type="EMBL" id="GAG47059.1"/>
    </source>
</evidence>
<organism evidence="2">
    <name type="scientific">marine sediment metagenome</name>
    <dbReference type="NCBI Taxonomy" id="412755"/>
    <lineage>
        <taxon>unclassified sequences</taxon>
        <taxon>metagenomes</taxon>
        <taxon>ecological metagenomes</taxon>
    </lineage>
</organism>
<accession>X0XUT8</accession>
<proteinExistence type="predicted"/>
<feature type="compositionally biased region" description="Basic and acidic residues" evidence="1">
    <location>
        <begin position="1"/>
        <end position="11"/>
    </location>
</feature>
<comment type="caution">
    <text evidence="2">The sequence shown here is derived from an EMBL/GenBank/DDBJ whole genome shotgun (WGS) entry which is preliminary data.</text>
</comment>
<gene>
    <name evidence="2" type="ORF">S01H1_76840</name>
</gene>
<feature type="non-terminal residue" evidence="2">
    <location>
        <position position="1"/>
    </location>
</feature>
<reference evidence="2" key="1">
    <citation type="journal article" date="2014" name="Front. Microbiol.">
        <title>High frequency of phylogenetically diverse reductive dehalogenase-homologous genes in deep subseafloor sedimentary metagenomes.</title>
        <authorList>
            <person name="Kawai M."/>
            <person name="Futagami T."/>
            <person name="Toyoda A."/>
            <person name="Takaki Y."/>
            <person name="Nishi S."/>
            <person name="Hori S."/>
            <person name="Arai W."/>
            <person name="Tsubouchi T."/>
            <person name="Morono Y."/>
            <person name="Uchiyama I."/>
            <person name="Ito T."/>
            <person name="Fujiyama A."/>
            <person name="Inagaki F."/>
            <person name="Takami H."/>
        </authorList>
    </citation>
    <scope>NUCLEOTIDE SEQUENCE</scope>
    <source>
        <strain evidence="2">Expedition CK06-06</strain>
    </source>
</reference>
<protein>
    <submittedName>
        <fullName evidence="2">Uncharacterized protein</fullName>
    </submittedName>
</protein>
<feature type="region of interest" description="Disordered" evidence="1">
    <location>
        <begin position="1"/>
        <end position="21"/>
    </location>
</feature>
<name>X0XUT8_9ZZZZ</name>
<dbReference type="AlphaFoldDB" id="X0XUT8"/>